<name>A0A645BL90_9ZZZZ</name>
<protein>
    <submittedName>
        <fullName evidence="2">tRNA threonylcarbamoyladenosine biosynthesis protein TsaB</fullName>
    </submittedName>
</protein>
<dbReference type="PANTHER" id="PTHR11735">
    <property type="entry name" value="TRNA N6-ADENOSINE THREONYLCARBAMOYLTRANSFERASE"/>
    <property type="match status" value="1"/>
</dbReference>
<dbReference type="AlphaFoldDB" id="A0A645BL90"/>
<sequence>MNLLALDTSTDTLSVAVQKGGGAVLEQCAPGGAQSSTTLIPLVRELMDGAQITFDDLDLIVFGRGPGSFTGLRTACSVAQGLAFGARRGQGVPVLPVDSLLAVAETAHGQCGVVKVHAVLDARMDEVYAGAYVWDAAASQWNALGDYTLSAPENLSVAPGFTVAGNARAAYGERLAPQALHVHALPSAGAMLRLAPALLARGLAVAADQALPLYIRDKVAQTTAEREQARQAAHAAQTQG</sequence>
<dbReference type="EMBL" id="VSSQ01020809">
    <property type="protein sequence ID" value="MPM65962.1"/>
    <property type="molecule type" value="Genomic_DNA"/>
</dbReference>
<dbReference type="NCBIfam" id="TIGR03725">
    <property type="entry name" value="T6A_YeaZ"/>
    <property type="match status" value="1"/>
</dbReference>
<accession>A0A645BL90</accession>
<dbReference type="Pfam" id="PF00814">
    <property type="entry name" value="TsaD"/>
    <property type="match status" value="1"/>
</dbReference>
<dbReference type="InterPro" id="IPR043129">
    <property type="entry name" value="ATPase_NBD"/>
</dbReference>
<dbReference type="SUPFAM" id="SSF53067">
    <property type="entry name" value="Actin-like ATPase domain"/>
    <property type="match status" value="2"/>
</dbReference>
<dbReference type="GO" id="GO:0005829">
    <property type="term" value="C:cytosol"/>
    <property type="evidence" value="ECO:0007669"/>
    <property type="project" value="TreeGrafter"/>
</dbReference>
<reference evidence="2" key="1">
    <citation type="submission" date="2019-08" db="EMBL/GenBank/DDBJ databases">
        <authorList>
            <person name="Kucharzyk K."/>
            <person name="Murdoch R.W."/>
            <person name="Higgins S."/>
            <person name="Loffler F."/>
        </authorList>
    </citation>
    <scope>NUCLEOTIDE SEQUENCE</scope>
</reference>
<dbReference type="Gene3D" id="3.30.420.40">
    <property type="match status" value="2"/>
</dbReference>
<evidence type="ECO:0000259" key="1">
    <source>
        <dbReference type="Pfam" id="PF00814"/>
    </source>
</evidence>
<dbReference type="CDD" id="cd24032">
    <property type="entry name" value="ASKHA_NBD_TsaB"/>
    <property type="match status" value="1"/>
</dbReference>
<comment type="caution">
    <text evidence="2">The sequence shown here is derived from an EMBL/GenBank/DDBJ whole genome shotgun (WGS) entry which is preliminary data.</text>
</comment>
<proteinExistence type="predicted"/>
<organism evidence="2">
    <name type="scientific">bioreactor metagenome</name>
    <dbReference type="NCBI Taxonomy" id="1076179"/>
    <lineage>
        <taxon>unclassified sequences</taxon>
        <taxon>metagenomes</taxon>
        <taxon>ecological metagenomes</taxon>
    </lineage>
</organism>
<gene>
    <name evidence="2" type="primary">tsaB_17</name>
    <name evidence="2" type="ORF">SDC9_112866</name>
</gene>
<dbReference type="InterPro" id="IPR022496">
    <property type="entry name" value="T6A_TsaB"/>
</dbReference>
<evidence type="ECO:0000313" key="2">
    <source>
        <dbReference type="EMBL" id="MPM65962.1"/>
    </source>
</evidence>
<dbReference type="GO" id="GO:0002949">
    <property type="term" value="P:tRNA threonylcarbamoyladenosine modification"/>
    <property type="evidence" value="ECO:0007669"/>
    <property type="project" value="InterPro"/>
</dbReference>
<dbReference type="PANTHER" id="PTHR11735:SF11">
    <property type="entry name" value="TRNA THREONYLCARBAMOYLADENOSINE BIOSYNTHESIS PROTEIN TSAB"/>
    <property type="match status" value="1"/>
</dbReference>
<feature type="domain" description="Gcp-like" evidence="1">
    <location>
        <begin position="34"/>
        <end position="134"/>
    </location>
</feature>
<dbReference type="InterPro" id="IPR000905">
    <property type="entry name" value="Gcp-like_dom"/>
</dbReference>